<reference evidence="2" key="1">
    <citation type="submission" date="2020-12" db="EMBL/GenBank/DDBJ databases">
        <title>Generalized mutagenesis with transposon Tn5. A laboratory procedure for the identification of genes responsible for a bacterial phenotype and its regulation, illustrated with phenazine production in Pseudomonas chlororaphis.</title>
        <authorList>
            <person name="Muzio F."/>
            <person name="Sobrero P."/>
            <person name="Agaras B."/>
            <person name="Valverde C."/>
        </authorList>
    </citation>
    <scope>NUCLEOTIDE SEQUENCE</scope>
    <source>
        <strain evidence="2">SMMP3</strain>
    </source>
</reference>
<name>A0AAJ0ZHJ0_9PSED</name>
<proteinExistence type="predicted"/>
<keyword evidence="1" id="KW-0472">Membrane</keyword>
<sequence length="212" mass="22148">MKGISSFALTFGVFVTLRVIITALAVLAGGVIAVLNACDGAWFSAAVVLEAGFLAGFCVLLGFAGSIESVWVKLGGGLLLLLGILAVVNEKPAFDLDRSKANQQLAIAFADPGFECISEYAEMQRLRDRGISACSTQGIKDIGGAATELSKAQHLGAGATLVDGAYAQIKGSAPDHCFEAYLAAKKLCPHAFSSLEKPVLVILEKYESSHKP</sequence>
<keyword evidence="1" id="KW-0812">Transmembrane</keyword>
<feature type="transmembrane region" description="Helical" evidence="1">
    <location>
        <begin position="7"/>
        <end position="35"/>
    </location>
</feature>
<comment type="caution">
    <text evidence="2">The sequence shown here is derived from an EMBL/GenBank/DDBJ whole genome shotgun (WGS) entry which is preliminary data.</text>
</comment>
<organism evidence="2 3">
    <name type="scientific">Pseudomonas chlororaphis subsp. aurantiaca</name>
    <dbReference type="NCBI Taxonomy" id="86192"/>
    <lineage>
        <taxon>Bacteria</taxon>
        <taxon>Pseudomonadati</taxon>
        <taxon>Pseudomonadota</taxon>
        <taxon>Gammaproteobacteria</taxon>
        <taxon>Pseudomonadales</taxon>
        <taxon>Pseudomonadaceae</taxon>
        <taxon>Pseudomonas</taxon>
    </lineage>
</organism>
<feature type="transmembrane region" description="Helical" evidence="1">
    <location>
        <begin position="70"/>
        <end position="88"/>
    </location>
</feature>
<feature type="transmembrane region" description="Helical" evidence="1">
    <location>
        <begin position="41"/>
        <end position="63"/>
    </location>
</feature>
<evidence type="ECO:0000256" key="1">
    <source>
        <dbReference type="SAM" id="Phobius"/>
    </source>
</evidence>
<keyword evidence="1" id="KW-1133">Transmembrane helix</keyword>
<dbReference type="AlphaFoldDB" id="A0AAJ0ZHJ0"/>
<accession>A0AAJ0ZHJ0</accession>
<protein>
    <submittedName>
        <fullName evidence="2">Uncharacterized protein</fullName>
    </submittedName>
</protein>
<dbReference type="EMBL" id="JAEEFW010000002">
    <property type="protein sequence ID" value="MBU4632665.1"/>
    <property type="molecule type" value="Genomic_DNA"/>
</dbReference>
<evidence type="ECO:0000313" key="3">
    <source>
        <dbReference type="Proteomes" id="UP000787568"/>
    </source>
</evidence>
<dbReference type="Proteomes" id="UP000787568">
    <property type="component" value="Unassembled WGS sequence"/>
</dbReference>
<evidence type="ECO:0000313" key="2">
    <source>
        <dbReference type="EMBL" id="MBU4632665.1"/>
    </source>
</evidence>
<dbReference type="RefSeq" id="WP_216310421.1">
    <property type="nucleotide sequence ID" value="NZ_JAEEFW010000002.1"/>
</dbReference>
<gene>
    <name evidence="2" type="ORF">I8747_07540</name>
</gene>